<evidence type="ECO:0008006" key="3">
    <source>
        <dbReference type="Google" id="ProtNLM"/>
    </source>
</evidence>
<dbReference type="AlphaFoldDB" id="A0AAW2C2C2"/>
<evidence type="ECO:0000313" key="1">
    <source>
        <dbReference type="EMBL" id="KAK9991244.1"/>
    </source>
</evidence>
<proteinExistence type="predicted"/>
<dbReference type="EMBL" id="JAZDWU010000009">
    <property type="protein sequence ID" value="KAK9991244.1"/>
    <property type="molecule type" value="Genomic_DNA"/>
</dbReference>
<gene>
    <name evidence="1" type="ORF">SO802_026229</name>
</gene>
<accession>A0AAW2C2C2</accession>
<sequence>MLAKQVWRLIQDKESLSYKVFKAKYFPNCSIFEAKSSSGFFAWKRILWSRKVIAKEARWRVGDGKSTRIYYDAWLLGTAEGKVSFPPSFLSSEATVDALIDPHTRWWNVQLIDLCFYALEAQKIKSIPLCSVPQPDILIWPKENSGVYSMKFGHKALCDEDSPNLVLPQEGCERIKHIWSQDFGWVDRTAVTDISFKDLVEKIREKPQTLALFAVTAWAIWHHRNKSRLWKYSMPLDRIAIYAKDYIRNLKSLECSHPQT</sequence>
<name>A0AAW2C2C2_9ROSI</name>
<comment type="caution">
    <text evidence="1">The sequence shown here is derived from an EMBL/GenBank/DDBJ whole genome shotgun (WGS) entry which is preliminary data.</text>
</comment>
<keyword evidence="2" id="KW-1185">Reference proteome</keyword>
<organism evidence="1 2">
    <name type="scientific">Lithocarpus litseifolius</name>
    <dbReference type="NCBI Taxonomy" id="425828"/>
    <lineage>
        <taxon>Eukaryota</taxon>
        <taxon>Viridiplantae</taxon>
        <taxon>Streptophyta</taxon>
        <taxon>Embryophyta</taxon>
        <taxon>Tracheophyta</taxon>
        <taxon>Spermatophyta</taxon>
        <taxon>Magnoliopsida</taxon>
        <taxon>eudicotyledons</taxon>
        <taxon>Gunneridae</taxon>
        <taxon>Pentapetalae</taxon>
        <taxon>rosids</taxon>
        <taxon>fabids</taxon>
        <taxon>Fagales</taxon>
        <taxon>Fagaceae</taxon>
        <taxon>Lithocarpus</taxon>
    </lineage>
</organism>
<reference evidence="1 2" key="1">
    <citation type="submission" date="2024-01" db="EMBL/GenBank/DDBJ databases">
        <title>A telomere-to-telomere, gap-free genome of sweet tea (Lithocarpus litseifolius).</title>
        <authorList>
            <person name="Zhou J."/>
        </authorList>
    </citation>
    <scope>NUCLEOTIDE SEQUENCE [LARGE SCALE GENOMIC DNA]</scope>
    <source>
        <strain evidence="1">Zhou-2022a</strain>
        <tissue evidence="1">Leaf</tissue>
    </source>
</reference>
<dbReference type="Proteomes" id="UP001459277">
    <property type="component" value="Unassembled WGS sequence"/>
</dbReference>
<evidence type="ECO:0000313" key="2">
    <source>
        <dbReference type="Proteomes" id="UP001459277"/>
    </source>
</evidence>
<protein>
    <recommendedName>
        <fullName evidence="3">Reverse transcriptase zinc-binding domain-containing protein</fullName>
    </recommendedName>
</protein>